<protein>
    <submittedName>
        <fullName evidence="1">Uncharacterized protein</fullName>
    </submittedName>
</protein>
<dbReference type="Proteomes" id="UP000531561">
    <property type="component" value="Unassembled WGS sequence"/>
</dbReference>
<organism evidence="1 2">
    <name type="scientific">Botrytis fragariae</name>
    <dbReference type="NCBI Taxonomy" id="1964551"/>
    <lineage>
        <taxon>Eukaryota</taxon>
        <taxon>Fungi</taxon>
        <taxon>Dikarya</taxon>
        <taxon>Ascomycota</taxon>
        <taxon>Pezizomycotina</taxon>
        <taxon>Leotiomycetes</taxon>
        <taxon>Helotiales</taxon>
        <taxon>Sclerotiniaceae</taxon>
        <taxon>Botrytis</taxon>
    </lineage>
</organism>
<name>A0A8H6AUX1_9HELO</name>
<dbReference type="EMBL" id="JABFCT010000008">
    <property type="protein sequence ID" value="KAF5873934.1"/>
    <property type="molecule type" value="Genomic_DNA"/>
</dbReference>
<accession>A0A8H6AUX1</accession>
<reference evidence="1 2" key="1">
    <citation type="journal article" date="2020" name="Phytopathology">
        <title>A high-quality genome resource of Botrytis fragariae, a new and rapidly spreading fungal pathogen causing strawberry gray mold in the U.S.A.</title>
        <authorList>
            <person name="Wu Y."/>
            <person name="Saski C.A."/>
            <person name="Schnabel G."/>
            <person name="Xiao S."/>
            <person name="Hu M."/>
        </authorList>
    </citation>
    <scope>NUCLEOTIDE SEQUENCE [LARGE SCALE GENOMIC DNA]</scope>
    <source>
        <strain evidence="1 2">BVB16</strain>
    </source>
</reference>
<sequence>MLSHIHLMPQHDPGHCISEHPTWEISLQRLVTSCETTGRRDCEGGDSAAIYLSLGGNCELRTGHWELETIDFTRNLKTCDESIYLKDLRQPSHLRVRDAMQFNSIQFNTHWARPNYALRIKVTSLGRHSFCPRGSGTSMGPCP</sequence>
<evidence type="ECO:0000313" key="1">
    <source>
        <dbReference type="EMBL" id="KAF5873934.1"/>
    </source>
</evidence>
<evidence type="ECO:0000313" key="2">
    <source>
        <dbReference type="Proteomes" id="UP000531561"/>
    </source>
</evidence>
<comment type="caution">
    <text evidence="1">The sequence shown here is derived from an EMBL/GenBank/DDBJ whole genome shotgun (WGS) entry which is preliminary data.</text>
</comment>
<dbReference type="AlphaFoldDB" id="A0A8H6AUX1"/>
<dbReference type="GeneID" id="59259477"/>
<gene>
    <name evidence="1" type="ORF">Bfra_005401</name>
</gene>
<keyword evidence="2" id="KW-1185">Reference proteome</keyword>
<dbReference type="RefSeq" id="XP_037192880.1">
    <property type="nucleotide sequence ID" value="XM_037335785.1"/>
</dbReference>
<proteinExistence type="predicted"/>